<dbReference type="Proteomes" id="UP000443582">
    <property type="component" value="Unassembled WGS sequence"/>
</dbReference>
<organism evidence="1 2">
    <name type="scientific">Halobacteriovorax vibrionivorans</name>
    <dbReference type="NCBI Taxonomy" id="2152716"/>
    <lineage>
        <taxon>Bacteria</taxon>
        <taxon>Pseudomonadati</taxon>
        <taxon>Bdellovibrionota</taxon>
        <taxon>Bacteriovoracia</taxon>
        <taxon>Bacteriovoracales</taxon>
        <taxon>Halobacteriovoraceae</taxon>
        <taxon>Halobacteriovorax</taxon>
    </lineage>
</organism>
<keyword evidence="2" id="KW-1185">Reference proteome</keyword>
<dbReference type="RefSeq" id="WP_114705965.1">
    <property type="nucleotide sequence ID" value="NZ_QDKL01000001.1"/>
</dbReference>
<comment type="caution">
    <text evidence="1">The sequence shown here is derived from an EMBL/GenBank/DDBJ whole genome shotgun (WGS) entry which is preliminary data.</text>
</comment>
<reference evidence="2" key="1">
    <citation type="journal article" date="2019" name="Int. J. Syst. Evol. Microbiol.">
        <title>Halobacteriovorax valvorus sp. nov., a novel prokaryotic predator isolated from coastal seawater of China.</title>
        <authorList>
            <person name="Chen M.-X."/>
        </authorList>
    </citation>
    <scope>NUCLEOTIDE SEQUENCE [LARGE SCALE GENOMIC DNA]</scope>
    <source>
        <strain evidence="2">BL9</strain>
    </source>
</reference>
<dbReference type="EMBL" id="QDKL01000001">
    <property type="protein sequence ID" value="RZF23023.1"/>
    <property type="molecule type" value="Genomic_DNA"/>
</dbReference>
<evidence type="ECO:0000313" key="1">
    <source>
        <dbReference type="EMBL" id="RZF23023.1"/>
    </source>
</evidence>
<proteinExistence type="predicted"/>
<protein>
    <recommendedName>
        <fullName evidence="3">KIF-binding protein</fullName>
    </recommendedName>
</protein>
<evidence type="ECO:0000313" key="2">
    <source>
        <dbReference type="Proteomes" id="UP000443582"/>
    </source>
</evidence>
<sequence>MSNKKKADGEVEELNEGVKNAYAERLKTLKQALDFVAKNDLPKSVEKFKHYLGILAAYNRTDEKHLTPKMFDPERDVAELLLVSQAYWNLAKSYDKSPRLRQESVRCLQQFIKFSIGYKYQHANAQLIKKFLRSGQAHNKKAFQQAYEKINVRSKNCYLATHAYPENEDLLNTLRAFKVKLAKYSAGIIFINRYYDYSPYIVNSFERNRSLDFVFNKILLRPIIYLIYKVVK</sequence>
<accession>A0ABY0IJ84</accession>
<gene>
    <name evidence="1" type="ORF">DAY19_04430</name>
</gene>
<evidence type="ECO:0008006" key="3">
    <source>
        <dbReference type="Google" id="ProtNLM"/>
    </source>
</evidence>
<name>A0ABY0IJ84_9BACT</name>